<reference evidence="2 3" key="1">
    <citation type="journal article" date="2016" name="Environ. Microbiol.">
        <title>Genomic resolution of a cold subsurface aquifer community provides metabolic insights for novel microbes adapted to high CO concentrations.</title>
        <authorList>
            <person name="Probst A.J."/>
            <person name="Castelle C.J."/>
            <person name="Singh A."/>
            <person name="Brown C.T."/>
            <person name="Anantharaman K."/>
            <person name="Sharon I."/>
            <person name="Hug L.A."/>
            <person name="Burstein D."/>
            <person name="Emerson J.B."/>
            <person name="Thomas B.C."/>
            <person name="Banfield J.F."/>
        </authorList>
    </citation>
    <scope>NUCLEOTIDE SEQUENCE [LARGE SCALE GENOMIC DNA]</scope>
    <source>
        <strain evidence="2">CG1_02_42_45</strain>
    </source>
</reference>
<protein>
    <submittedName>
        <fullName evidence="2">Uncharacterized protein</fullName>
    </submittedName>
</protein>
<evidence type="ECO:0000313" key="3">
    <source>
        <dbReference type="Proteomes" id="UP000182753"/>
    </source>
</evidence>
<proteinExistence type="predicted"/>
<organism evidence="2 3">
    <name type="scientific">Candidatus Berkelbacteria bacterium CG1_02_42_45</name>
    <dbReference type="NCBI Taxonomy" id="1805036"/>
    <lineage>
        <taxon>Bacteria</taxon>
        <taxon>Candidatus Berkelbacteria</taxon>
    </lineage>
</organism>
<keyword evidence="1" id="KW-0812">Transmembrane</keyword>
<keyword evidence="1" id="KW-1133">Transmembrane helix</keyword>
<evidence type="ECO:0000256" key="1">
    <source>
        <dbReference type="SAM" id="Phobius"/>
    </source>
</evidence>
<keyword evidence="1" id="KW-0472">Membrane</keyword>
<dbReference type="Proteomes" id="UP000182753">
    <property type="component" value="Unassembled WGS sequence"/>
</dbReference>
<accession>A0A1J4RQF0</accession>
<sequence>MSTFWKIFITVIVSIAIAGGGTFYLMQRQVDSIRNDNLAKIDDLNKQIIDVNKQLADAKKTTTAATTTTTVNVYTHPKLKYSVTLPAGYAGVDYFDCEGTCTSYLTIAKKISDSSYYDSDVKLTFNAAGKTLDQMVTNIGTDVGGDIMMISDVVIGGVSAKKYEIGGFAHGFDYFAASGKYNLYIKQYPDNDANQKVVDSILSTFKFPTN</sequence>
<name>A0A1J4RQF0_9BACT</name>
<feature type="transmembrane region" description="Helical" evidence="1">
    <location>
        <begin position="7"/>
        <end position="26"/>
    </location>
</feature>
<gene>
    <name evidence="2" type="ORF">AUJ40_01590</name>
</gene>
<dbReference type="AlphaFoldDB" id="A0A1J4RQF0"/>
<dbReference type="EMBL" id="MNUJ01000032">
    <property type="protein sequence ID" value="OIN89611.1"/>
    <property type="molecule type" value="Genomic_DNA"/>
</dbReference>
<comment type="caution">
    <text evidence="2">The sequence shown here is derived from an EMBL/GenBank/DDBJ whole genome shotgun (WGS) entry which is preliminary data.</text>
</comment>
<evidence type="ECO:0000313" key="2">
    <source>
        <dbReference type="EMBL" id="OIN89611.1"/>
    </source>
</evidence>